<evidence type="ECO:0000256" key="1">
    <source>
        <dbReference type="SAM" id="MobiDB-lite"/>
    </source>
</evidence>
<feature type="compositionally biased region" description="Low complexity" evidence="1">
    <location>
        <begin position="254"/>
        <end position="274"/>
    </location>
</feature>
<dbReference type="Gene3D" id="1.10.260.40">
    <property type="entry name" value="lambda repressor-like DNA-binding domains"/>
    <property type="match status" value="1"/>
</dbReference>
<reference evidence="3 4" key="1">
    <citation type="submission" date="2024-09" db="EMBL/GenBank/DDBJ databases">
        <authorList>
            <person name="Sun Q."/>
            <person name="Mori K."/>
        </authorList>
    </citation>
    <scope>NUCLEOTIDE SEQUENCE [LARGE SCALE GENOMIC DNA]</scope>
    <source>
        <strain evidence="3 4">TBRC 1432</strain>
    </source>
</reference>
<keyword evidence="4" id="KW-1185">Reference proteome</keyword>
<proteinExistence type="predicted"/>
<organism evidence="3 4">
    <name type="scientific">Kutzneria chonburiensis</name>
    <dbReference type="NCBI Taxonomy" id="1483604"/>
    <lineage>
        <taxon>Bacteria</taxon>
        <taxon>Bacillati</taxon>
        <taxon>Actinomycetota</taxon>
        <taxon>Actinomycetes</taxon>
        <taxon>Pseudonocardiales</taxon>
        <taxon>Pseudonocardiaceae</taxon>
        <taxon>Kutzneria</taxon>
    </lineage>
</organism>
<dbReference type="InterPro" id="IPR045697">
    <property type="entry name" value="DUF5919"/>
</dbReference>
<protein>
    <submittedName>
        <fullName evidence="3">DUF5919 domain-containing protein</fullName>
    </submittedName>
</protein>
<dbReference type="InterPro" id="IPR010982">
    <property type="entry name" value="Lambda_DNA-bd_dom_sf"/>
</dbReference>
<feature type="domain" description="DUF5919" evidence="2">
    <location>
        <begin position="123"/>
        <end position="246"/>
    </location>
</feature>
<sequence>MAKANDRLRDALLRNGLNLEHVSNAIGVDPKTVERWITTGRTPYPRHRHTIASMVRETENYLWPDAVAPERKSEIAESEVVRVYPHRNSVPAELWDRLLSDASEHIDILVLAGLFLVERPTFAKEITRKANDGAKIRFLFGDPAAREVAKRSEEEQLGKGTVAARIRNALAFVRPLSAVADVQIRFHKTTLYNSVFRFDDEMVVNTHVYGFPGAHAPALHLRRLSSGDLFETYAESFETVWAAGKPAPSEEPSCRASTTTTTRTLPRPTASASP</sequence>
<dbReference type="RefSeq" id="WP_273936263.1">
    <property type="nucleotide sequence ID" value="NZ_CP097263.1"/>
</dbReference>
<evidence type="ECO:0000259" key="2">
    <source>
        <dbReference type="Pfam" id="PF19319"/>
    </source>
</evidence>
<accession>A0ABV6MYW1</accession>
<evidence type="ECO:0000313" key="3">
    <source>
        <dbReference type="EMBL" id="MFC0545010.1"/>
    </source>
</evidence>
<name>A0ABV6MYW1_9PSEU</name>
<comment type="caution">
    <text evidence="3">The sequence shown here is derived from an EMBL/GenBank/DDBJ whole genome shotgun (WGS) entry which is preliminary data.</text>
</comment>
<feature type="region of interest" description="Disordered" evidence="1">
    <location>
        <begin position="244"/>
        <end position="274"/>
    </location>
</feature>
<dbReference type="EMBL" id="JBHLUD010000008">
    <property type="protein sequence ID" value="MFC0545010.1"/>
    <property type="molecule type" value="Genomic_DNA"/>
</dbReference>
<dbReference type="Proteomes" id="UP001589810">
    <property type="component" value="Unassembled WGS sequence"/>
</dbReference>
<gene>
    <name evidence="3" type="ORF">ACFFH7_26125</name>
</gene>
<evidence type="ECO:0000313" key="4">
    <source>
        <dbReference type="Proteomes" id="UP001589810"/>
    </source>
</evidence>
<dbReference type="Pfam" id="PF19319">
    <property type="entry name" value="DUF5919"/>
    <property type="match status" value="1"/>
</dbReference>